<evidence type="ECO:0000313" key="3">
    <source>
        <dbReference type="Proteomes" id="UP001500571"/>
    </source>
</evidence>
<name>A0ABN2R6D0_9ACTN</name>
<dbReference type="Proteomes" id="UP001500571">
    <property type="component" value="Unassembled WGS sequence"/>
</dbReference>
<organism evidence="2 3">
    <name type="scientific">Nocardioides panacihumi</name>
    <dbReference type="NCBI Taxonomy" id="400774"/>
    <lineage>
        <taxon>Bacteria</taxon>
        <taxon>Bacillati</taxon>
        <taxon>Actinomycetota</taxon>
        <taxon>Actinomycetes</taxon>
        <taxon>Propionibacteriales</taxon>
        <taxon>Nocardioidaceae</taxon>
        <taxon>Nocardioides</taxon>
    </lineage>
</organism>
<accession>A0ABN2R6D0</accession>
<evidence type="ECO:0008006" key="4">
    <source>
        <dbReference type="Google" id="ProtNLM"/>
    </source>
</evidence>
<dbReference type="EMBL" id="BAAAPB010000002">
    <property type="protein sequence ID" value="GAA1964340.1"/>
    <property type="molecule type" value="Genomic_DNA"/>
</dbReference>
<keyword evidence="1" id="KW-0812">Transmembrane</keyword>
<protein>
    <recommendedName>
        <fullName evidence="4">ABC transporter permease</fullName>
    </recommendedName>
</protein>
<comment type="caution">
    <text evidence="2">The sequence shown here is derived from an EMBL/GenBank/DDBJ whole genome shotgun (WGS) entry which is preliminary data.</text>
</comment>
<feature type="transmembrane region" description="Helical" evidence="1">
    <location>
        <begin position="300"/>
        <end position="318"/>
    </location>
</feature>
<evidence type="ECO:0000256" key="1">
    <source>
        <dbReference type="SAM" id="Phobius"/>
    </source>
</evidence>
<sequence>MSDRPLLPARLAIGLFLLAGVVLPLAAAVHARVSGPRLHGEVVAIAGPSVVAQEAARRANAMSRHPVDARVIASGDDLSPDADAARDQVASGAAAAAVVIDLREAGDTILVADWLPDDVAEQLVADSSAVSASYGRTLRAERVPPPHPTHRRLPALLVALSITVGVVLAAAVSAWRGPVAATARRGAARLAGTAAAGCVVGALVATLAGADRPLETALTCAVTVAVSAWLVLAAESVLGLAGLGLATGLLLGPVAPLLGGADPAYLPSPWWEVDRLAPQQAALRLLQHDLMGIGVAGVRSWLLLLAWAAIAVLTLVAARQERPATRRP</sequence>
<proteinExistence type="predicted"/>
<feature type="transmembrane region" description="Helical" evidence="1">
    <location>
        <begin position="187"/>
        <end position="210"/>
    </location>
</feature>
<keyword evidence="3" id="KW-1185">Reference proteome</keyword>
<feature type="transmembrane region" description="Helical" evidence="1">
    <location>
        <begin position="153"/>
        <end position="175"/>
    </location>
</feature>
<keyword evidence="1" id="KW-1133">Transmembrane helix</keyword>
<dbReference type="RefSeq" id="WP_344045237.1">
    <property type="nucleotide sequence ID" value="NZ_BAAAPB010000002.1"/>
</dbReference>
<reference evidence="2 3" key="1">
    <citation type="journal article" date="2019" name="Int. J. Syst. Evol. Microbiol.">
        <title>The Global Catalogue of Microorganisms (GCM) 10K type strain sequencing project: providing services to taxonomists for standard genome sequencing and annotation.</title>
        <authorList>
            <consortium name="The Broad Institute Genomics Platform"/>
            <consortium name="The Broad Institute Genome Sequencing Center for Infectious Disease"/>
            <person name="Wu L."/>
            <person name="Ma J."/>
        </authorList>
    </citation>
    <scope>NUCLEOTIDE SEQUENCE [LARGE SCALE GENOMIC DNA]</scope>
    <source>
        <strain evidence="2 3">JCM 15309</strain>
    </source>
</reference>
<gene>
    <name evidence="2" type="ORF">GCM10009798_25650</name>
</gene>
<evidence type="ECO:0000313" key="2">
    <source>
        <dbReference type="EMBL" id="GAA1964340.1"/>
    </source>
</evidence>
<keyword evidence="1" id="KW-0472">Membrane</keyword>
<feature type="transmembrane region" description="Helical" evidence="1">
    <location>
        <begin position="216"/>
        <end position="233"/>
    </location>
</feature>
<feature type="transmembrane region" description="Helical" evidence="1">
    <location>
        <begin position="240"/>
        <end position="261"/>
    </location>
</feature>